<name>A0A1J9Q7V0_9EURO</name>
<dbReference type="Pfam" id="PF24968">
    <property type="entry name" value="DUF7770"/>
    <property type="match status" value="1"/>
</dbReference>
<dbReference type="AlphaFoldDB" id="A0A1J9Q7V0"/>
<dbReference type="InterPro" id="IPR056672">
    <property type="entry name" value="DUF7770"/>
</dbReference>
<dbReference type="STRING" id="1447872.A0A1J9Q7V0"/>
<proteinExistence type="predicted"/>
<feature type="domain" description="DUF7770" evidence="1">
    <location>
        <begin position="11"/>
        <end position="166"/>
    </location>
</feature>
<organism evidence="2 3">
    <name type="scientific">Emergomyces pasteurianus Ep9510</name>
    <dbReference type="NCBI Taxonomy" id="1447872"/>
    <lineage>
        <taxon>Eukaryota</taxon>
        <taxon>Fungi</taxon>
        <taxon>Dikarya</taxon>
        <taxon>Ascomycota</taxon>
        <taxon>Pezizomycotina</taxon>
        <taxon>Eurotiomycetes</taxon>
        <taxon>Eurotiomycetidae</taxon>
        <taxon>Onygenales</taxon>
        <taxon>Ajellomycetaceae</taxon>
        <taxon>Emergomyces</taxon>
    </lineage>
</organism>
<accession>A0A1J9Q7V0</accession>
<sequence length="172" mass="19714">MSFNDQIVVKVRFVAHTMGVVGCEKSRNHWSIYLILEGEKSSVRLNMFLADGGHEYGTFSVTQHAYAVSDSMLAYFDYRVCADLKVGHCLQLIQEKGRAGYRMTGSGNGCRHWVRTVFLDLAEKKYTLLSDDESNQFMQRIQNRYHRNKQGQVEQIPDEMEIGEFVDFTGAI</sequence>
<reference evidence="2 3" key="1">
    <citation type="submission" date="2015-07" db="EMBL/GenBank/DDBJ databases">
        <title>Emmonsia species relationships and genome sequence.</title>
        <authorList>
            <consortium name="The Broad Institute Genomics Platform"/>
            <person name="Cuomo C.A."/>
            <person name="Munoz J.F."/>
            <person name="Imamovic A."/>
            <person name="Priest M.E."/>
            <person name="Young S."/>
            <person name="Clay O.K."/>
            <person name="McEwen J.G."/>
        </authorList>
    </citation>
    <scope>NUCLEOTIDE SEQUENCE [LARGE SCALE GENOMIC DNA]</scope>
    <source>
        <strain evidence="2 3">UAMH 9510</strain>
    </source>
</reference>
<dbReference type="VEuPathDB" id="FungiDB:AJ78_07100"/>
<dbReference type="OrthoDB" id="4184162at2759"/>
<keyword evidence="3" id="KW-1185">Reference proteome</keyword>
<protein>
    <recommendedName>
        <fullName evidence="1">DUF7770 domain-containing protein</fullName>
    </recommendedName>
</protein>
<comment type="caution">
    <text evidence="2">The sequence shown here is derived from an EMBL/GenBank/DDBJ whole genome shotgun (WGS) entry which is preliminary data.</text>
</comment>
<evidence type="ECO:0000313" key="2">
    <source>
        <dbReference type="EMBL" id="OJD12271.1"/>
    </source>
</evidence>
<gene>
    <name evidence="2" type="ORF">AJ78_07100</name>
</gene>
<evidence type="ECO:0000259" key="1">
    <source>
        <dbReference type="Pfam" id="PF24968"/>
    </source>
</evidence>
<dbReference type="EMBL" id="LGRN01000426">
    <property type="protein sequence ID" value="OJD12271.1"/>
    <property type="molecule type" value="Genomic_DNA"/>
</dbReference>
<evidence type="ECO:0000313" key="3">
    <source>
        <dbReference type="Proteomes" id="UP000182235"/>
    </source>
</evidence>
<dbReference type="Proteomes" id="UP000182235">
    <property type="component" value="Unassembled WGS sequence"/>
</dbReference>